<protein>
    <recommendedName>
        <fullName evidence="11">Reverse transcriptase domain-containing protein</fullName>
    </recommendedName>
</protein>
<evidence type="ECO:0000256" key="4">
    <source>
        <dbReference type="ARBA" id="ARBA00022737"/>
    </source>
</evidence>
<evidence type="ECO:0000256" key="5">
    <source>
        <dbReference type="ARBA" id="ARBA00022989"/>
    </source>
</evidence>
<dbReference type="Gene3D" id="1.20.1280.290">
    <property type="match status" value="1"/>
</dbReference>
<feature type="compositionally biased region" description="Low complexity" evidence="8">
    <location>
        <begin position="562"/>
        <end position="574"/>
    </location>
</feature>
<evidence type="ECO:0000256" key="7">
    <source>
        <dbReference type="ARBA" id="ARBA00038475"/>
    </source>
</evidence>
<keyword evidence="10" id="KW-1185">Reference proteome</keyword>
<keyword evidence="2" id="KW-0813">Transport</keyword>
<comment type="subcellular location">
    <subcellularLocation>
        <location evidence="1">Membrane</location>
        <topology evidence="1">Multi-pass membrane protein</topology>
    </subcellularLocation>
</comment>
<comment type="caution">
    <text evidence="9">The sequence shown here is derived from an EMBL/GenBank/DDBJ whole genome shotgun (WGS) entry which is preliminary data.</text>
</comment>
<dbReference type="EMBL" id="CAUYUJ010016716">
    <property type="protein sequence ID" value="CAK0868111.1"/>
    <property type="molecule type" value="Genomic_DNA"/>
</dbReference>
<dbReference type="Pfam" id="PF04193">
    <property type="entry name" value="PQ-loop"/>
    <property type="match status" value="1"/>
</dbReference>
<proteinExistence type="inferred from homology"/>
<dbReference type="InterPro" id="IPR006603">
    <property type="entry name" value="PQ-loop_rpt"/>
</dbReference>
<feature type="region of interest" description="Disordered" evidence="8">
    <location>
        <begin position="539"/>
        <end position="574"/>
    </location>
</feature>
<evidence type="ECO:0000313" key="10">
    <source>
        <dbReference type="Proteomes" id="UP001189429"/>
    </source>
</evidence>
<dbReference type="Proteomes" id="UP001189429">
    <property type="component" value="Unassembled WGS sequence"/>
</dbReference>
<evidence type="ECO:0000313" key="9">
    <source>
        <dbReference type="EMBL" id="CAK0868111.1"/>
    </source>
</evidence>
<evidence type="ECO:0000256" key="3">
    <source>
        <dbReference type="ARBA" id="ARBA00022692"/>
    </source>
</evidence>
<keyword evidence="4" id="KW-0677">Repeat</keyword>
<sequence>MADLEWRRDMKVAAGRVEGSWTALIKGEPRLPSQRRLLMRRHQPGQPVESLDLLEGSLPASERRPDISPLASPAGAVLQGEGDVKDENNHGGQTCIFWAGAQLPGLEWWAGFDLAGALREPVPTWTATPPPFVKAVADVIAAALRAVAADPASEAAWARLLLLPRLLFAAAEKATASLGKYPRHSGPGLSGARFEHWAVLRGHEEGTQALTQVLVLILEGRAPEQAMRAILAGRLLPLLKPGGGVRPLACGETLRRMAAKAATAAHKNAIAEAVGHHQFGVGRKNGIELMHRVVAATLEKEPGAAVLSLDVANAFNELCRDTLLREVAGRLPELAQLATAWYGGATTHGARLPAGREARGPETGGLLPDGRPRAAHDQPGVDVGLLVSKALSLGVIAGSFVGKLPQVHQIWKAHSAHGVSAISIWTEAVSMGIQFAYNVVRRTPLSTYAEVPVLFAQMLLLAVVAAWADQYLDWRICVPSVSEEAVSFLDVRTSALLFFLGPHQGELLDCDSAVPTSCLGPEVCLRLLLLHDPRAPVGEHSGGAPPLPQAGRCMAHRRGAGARRPAPRCTGGRATRTRQLECAVPARAARHGSAPFDSFGRRGS</sequence>
<name>A0ABN9V8E8_9DINO</name>
<evidence type="ECO:0000256" key="6">
    <source>
        <dbReference type="ARBA" id="ARBA00023136"/>
    </source>
</evidence>
<keyword evidence="6" id="KW-0472">Membrane</keyword>
<feature type="region of interest" description="Disordered" evidence="8">
    <location>
        <begin position="351"/>
        <end position="373"/>
    </location>
</feature>
<evidence type="ECO:0000256" key="1">
    <source>
        <dbReference type="ARBA" id="ARBA00004141"/>
    </source>
</evidence>
<evidence type="ECO:0000256" key="8">
    <source>
        <dbReference type="SAM" id="MobiDB-lite"/>
    </source>
</evidence>
<gene>
    <name evidence="9" type="ORF">PCOR1329_LOCUS54880</name>
</gene>
<dbReference type="PANTHER" id="PTHR12226:SF2">
    <property type="entry name" value="MANNOSE-P-DOLICHOL UTILIZATION DEFECT 1 PROTEIN"/>
    <property type="match status" value="1"/>
</dbReference>
<keyword evidence="3" id="KW-0812">Transmembrane</keyword>
<organism evidence="9 10">
    <name type="scientific">Prorocentrum cordatum</name>
    <dbReference type="NCBI Taxonomy" id="2364126"/>
    <lineage>
        <taxon>Eukaryota</taxon>
        <taxon>Sar</taxon>
        <taxon>Alveolata</taxon>
        <taxon>Dinophyceae</taxon>
        <taxon>Prorocentrales</taxon>
        <taxon>Prorocentraceae</taxon>
        <taxon>Prorocentrum</taxon>
    </lineage>
</organism>
<reference evidence="9" key="1">
    <citation type="submission" date="2023-10" db="EMBL/GenBank/DDBJ databases">
        <authorList>
            <person name="Chen Y."/>
            <person name="Shah S."/>
            <person name="Dougan E. K."/>
            <person name="Thang M."/>
            <person name="Chan C."/>
        </authorList>
    </citation>
    <scope>NUCLEOTIDE SEQUENCE [LARGE SCALE GENOMIC DNA]</scope>
</reference>
<evidence type="ECO:0000256" key="2">
    <source>
        <dbReference type="ARBA" id="ARBA00022448"/>
    </source>
</evidence>
<comment type="similarity">
    <text evidence="7">Belongs to the MPDU1 (TC 2.A.43.3) family.</text>
</comment>
<accession>A0ABN9V8E8</accession>
<dbReference type="PANTHER" id="PTHR12226">
    <property type="entry name" value="MANNOSE-P-DOLICHOL UTILIZATION DEFECT 1 LEC35 -RELATED"/>
    <property type="match status" value="1"/>
</dbReference>
<evidence type="ECO:0008006" key="11">
    <source>
        <dbReference type="Google" id="ProtNLM"/>
    </source>
</evidence>
<keyword evidence="5" id="KW-1133">Transmembrane helix</keyword>
<dbReference type="InterPro" id="IPR016817">
    <property type="entry name" value="MannP-dilichol_defect-1"/>
</dbReference>